<organism evidence="1 2">
    <name type="scientific">Providencia rettgeri</name>
    <dbReference type="NCBI Taxonomy" id="587"/>
    <lineage>
        <taxon>Bacteria</taxon>
        <taxon>Pseudomonadati</taxon>
        <taxon>Pseudomonadota</taxon>
        <taxon>Gammaproteobacteria</taxon>
        <taxon>Enterobacterales</taxon>
        <taxon>Morganellaceae</taxon>
        <taxon>Providencia</taxon>
    </lineage>
</organism>
<evidence type="ECO:0008006" key="3">
    <source>
        <dbReference type="Google" id="ProtNLM"/>
    </source>
</evidence>
<reference evidence="1" key="1">
    <citation type="submission" date="2021-03" db="EMBL/GenBank/DDBJ databases">
        <title>Molecular epidemiology and mechanisms of colistin and carbapenem resistance in Enterobacteriaceae from clinical isolates, the environment and porcine samples in Pretoria, South Africa.</title>
        <authorList>
            <person name="Bogoshi D."/>
            <person name="Mbelle N.M."/>
            <person name="Naidoo V."/>
            <person name="Osei Sekyere J."/>
        </authorList>
    </citation>
    <scope>NUCLEOTIDE SEQUENCE</scope>
    <source>
        <strain evidence="1">C052</strain>
    </source>
</reference>
<evidence type="ECO:0000313" key="1">
    <source>
        <dbReference type="EMBL" id="MBO1915820.1"/>
    </source>
</evidence>
<dbReference type="EMBL" id="JAGETQ010000007">
    <property type="protein sequence ID" value="MBO1915820.1"/>
    <property type="molecule type" value="Genomic_DNA"/>
</dbReference>
<dbReference type="AlphaFoldDB" id="A0A939SQG5"/>
<dbReference type="Proteomes" id="UP000664477">
    <property type="component" value="Unassembled WGS sequence"/>
</dbReference>
<dbReference type="SUPFAM" id="SSF53448">
    <property type="entry name" value="Nucleotide-diphospho-sugar transferases"/>
    <property type="match status" value="1"/>
</dbReference>
<dbReference type="Pfam" id="PF04488">
    <property type="entry name" value="Gly_transf_sug"/>
    <property type="match status" value="1"/>
</dbReference>
<sequence length="59" mass="7111">MSDYQIIRWDESNTDLNTCQFVREAFELQKWAFVSDYIRLKVIEEFSGIYLDIDVELLT</sequence>
<protein>
    <recommendedName>
        <fullName evidence="3">Mannosyltransferase OCH1 and related enzymes</fullName>
    </recommendedName>
</protein>
<name>A0A939SQG5_PRORE</name>
<dbReference type="InterPro" id="IPR029044">
    <property type="entry name" value="Nucleotide-diphossugar_trans"/>
</dbReference>
<proteinExistence type="predicted"/>
<dbReference type="InterPro" id="IPR007577">
    <property type="entry name" value="GlycoTrfase_DXD_sugar-bd_CS"/>
</dbReference>
<comment type="caution">
    <text evidence="1">The sequence shown here is derived from an EMBL/GenBank/DDBJ whole genome shotgun (WGS) entry which is preliminary data.</text>
</comment>
<accession>A0A939SQG5</accession>
<evidence type="ECO:0000313" key="2">
    <source>
        <dbReference type="Proteomes" id="UP000664477"/>
    </source>
</evidence>
<gene>
    <name evidence="1" type="ORF">J4727_02285</name>
</gene>
<dbReference type="Gene3D" id="3.90.550.20">
    <property type="match status" value="1"/>
</dbReference>